<evidence type="ECO:0000313" key="1">
    <source>
        <dbReference type="EMBL" id="KAK1146887.1"/>
    </source>
</evidence>
<gene>
    <name evidence="1" type="ORF">N8T08_002213</name>
</gene>
<organism evidence="1 2">
    <name type="scientific">Aspergillus melleus</name>
    <dbReference type="NCBI Taxonomy" id="138277"/>
    <lineage>
        <taxon>Eukaryota</taxon>
        <taxon>Fungi</taxon>
        <taxon>Dikarya</taxon>
        <taxon>Ascomycota</taxon>
        <taxon>Pezizomycotina</taxon>
        <taxon>Eurotiomycetes</taxon>
        <taxon>Eurotiomycetidae</taxon>
        <taxon>Eurotiales</taxon>
        <taxon>Aspergillaceae</taxon>
        <taxon>Aspergillus</taxon>
        <taxon>Aspergillus subgen. Circumdati</taxon>
    </lineage>
</organism>
<accession>A0ACC3B900</accession>
<keyword evidence="2" id="KW-1185">Reference proteome</keyword>
<dbReference type="Proteomes" id="UP001177260">
    <property type="component" value="Unassembled WGS sequence"/>
</dbReference>
<evidence type="ECO:0000313" key="2">
    <source>
        <dbReference type="Proteomes" id="UP001177260"/>
    </source>
</evidence>
<name>A0ACC3B900_9EURO</name>
<comment type="caution">
    <text evidence="1">The sequence shown here is derived from an EMBL/GenBank/DDBJ whole genome shotgun (WGS) entry which is preliminary data.</text>
</comment>
<reference evidence="1 2" key="1">
    <citation type="journal article" date="2023" name="ACS Omega">
        <title>Identification of the Neoaspergillic Acid Biosynthesis Gene Cluster by Establishing an In Vitro CRISPR-Ribonucleoprotein Genetic System in Aspergillus melleus.</title>
        <authorList>
            <person name="Yuan B."/>
            <person name="Grau M.F."/>
            <person name="Murata R.M."/>
            <person name="Torok T."/>
            <person name="Venkateswaran K."/>
            <person name="Stajich J.E."/>
            <person name="Wang C.C.C."/>
        </authorList>
    </citation>
    <scope>NUCLEOTIDE SEQUENCE [LARGE SCALE GENOMIC DNA]</scope>
    <source>
        <strain evidence="1 2">IMV 1140</strain>
    </source>
</reference>
<sequence length="565" mass="64944">MSDSHSEVGSEISLPSTAATNELLYDYNQIIAALEGRSVPNDLTSATARCAVIRGLRCSYDFAVSRDIVDLRASLRFPEFVRARNARLIMSNVVPDGLEHPESQPYCIWNPDFATEQTYRQVAQRYPAMRYQVGRACAAAGYFTLYTELDILPDVSIAEEAREGNTVGGGQIYQSIMSSPLKYAVMDDYTRSINVERAPHPAFLNADTHVRWKLEWRFTPAEDATEEFGPEEIDIEEDRYMGLERGEPDKSRYDELNSQEATLLWQPLPLDLPTMKKNLLRQMAAFEGSVDRYDRLMNRRSRAAIDSLEILCVVRGIYHHTMFARWWQHQIDTGAFQDRMTKRERDEIQTAINARRIMINEIGTFTDDTPCKPWLIWYPLKPEDVALFSLSRRCPSMLVQIAIAAIYCDYKNLYEHLKVRPGIALLLAAEKVGNPFYKQDIERRAAELGITDLWTEGPWIEQFGETHGTLGLDLEPTGFGISTRLHSEHMEPLEGGYYRKNFAYGGYFERYVWVSFETIRKMEVEGYRWEEGSGFLNSSDTHWFLTHEIIKDEDGNEIIDASDED</sequence>
<dbReference type="EMBL" id="JAOPJF010000014">
    <property type="protein sequence ID" value="KAK1146887.1"/>
    <property type="molecule type" value="Genomic_DNA"/>
</dbReference>
<protein>
    <submittedName>
        <fullName evidence="1">Uncharacterized protein</fullName>
    </submittedName>
</protein>
<proteinExistence type="predicted"/>